<keyword evidence="2 6" id="KW-0863">Zinc-finger</keyword>
<evidence type="ECO:0000313" key="9">
    <source>
        <dbReference type="EMBL" id="KAF3333717.1"/>
    </source>
</evidence>
<dbReference type="Pfam" id="PF00628">
    <property type="entry name" value="PHD"/>
    <property type="match status" value="1"/>
</dbReference>
<evidence type="ECO:0000313" key="10">
    <source>
        <dbReference type="Proteomes" id="UP000623129"/>
    </source>
</evidence>
<evidence type="ECO:0000256" key="7">
    <source>
        <dbReference type="SAM" id="MobiDB-lite"/>
    </source>
</evidence>
<dbReference type="GO" id="GO:0008270">
    <property type="term" value="F:zinc ion binding"/>
    <property type="evidence" value="ECO:0007669"/>
    <property type="project" value="UniProtKB-KW"/>
</dbReference>
<dbReference type="PANTHER" id="PTHR33304">
    <property type="match status" value="1"/>
</dbReference>
<dbReference type="InterPro" id="IPR019787">
    <property type="entry name" value="Znf_PHD-finger"/>
</dbReference>
<evidence type="ECO:0000259" key="8">
    <source>
        <dbReference type="PROSITE" id="PS50016"/>
    </source>
</evidence>
<dbReference type="SMART" id="SM00249">
    <property type="entry name" value="PHD"/>
    <property type="match status" value="1"/>
</dbReference>
<keyword evidence="5" id="KW-0804">Transcription</keyword>
<organism evidence="9 10">
    <name type="scientific">Carex littledalei</name>
    <dbReference type="NCBI Taxonomy" id="544730"/>
    <lineage>
        <taxon>Eukaryota</taxon>
        <taxon>Viridiplantae</taxon>
        <taxon>Streptophyta</taxon>
        <taxon>Embryophyta</taxon>
        <taxon>Tracheophyta</taxon>
        <taxon>Spermatophyta</taxon>
        <taxon>Magnoliopsida</taxon>
        <taxon>Liliopsida</taxon>
        <taxon>Poales</taxon>
        <taxon>Cyperaceae</taxon>
        <taxon>Cyperoideae</taxon>
        <taxon>Cariceae</taxon>
        <taxon>Carex</taxon>
        <taxon>Carex subgen. Euthyceras</taxon>
    </lineage>
</organism>
<proteinExistence type="predicted"/>
<dbReference type="InterPro" id="IPR013083">
    <property type="entry name" value="Znf_RING/FYVE/PHD"/>
</dbReference>
<dbReference type="SUPFAM" id="SSF57903">
    <property type="entry name" value="FYVE/PHD zinc finger"/>
    <property type="match status" value="1"/>
</dbReference>
<accession>A0A833VCB4</accession>
<gene>
    <name evidence="9" type="ORF">FCM35_KLT01408</name>
</gene>
<dbReference type="InterPro" id="IPR049914">
    <property type="entry name" value="PHD1-3/5-6"/>
</dbReference>
<keyword evidence="10" id="KW-1185">Reference proteome</keyword>
<dbReference type="PROSITE" id="PS50016">
    <property type="entry name" value="ZF_PHD_2"/>
    <property type="match status" value="1"/>
</dbReference>
<keyword evidence="1" id="KW-0479">Metal-binding</keyword>
<dbReference type="InterPro" id="IPR001965">
    <property type="entry name" value="Znf_PHD"/>
</dbReference>
<evidence type="ECO:0000256" key="1">
    <source>
        <dbReference type="ARBA" id="ARBA00022723"/>
    </source>
</evidence>
<evidence type="ECO:0000256" key="4">
    <source>
        <dbReference type="ARBA" id="ARBA00023015"/>
    </source>
</evidence>
<sequence>MKKKGEAEKKWSKEELVGNKTNKHCKFVVSLGQETSDAIEQNDVEATVKNAPEESKMLERTDSDERSQESDKAVEQDPEAENSDEVEDDVKVCDICGDVGQEDLLVFCTRCSDGAEHTYCMRVMMKKPPEGEWLCEECQIDEETNNSG</sequence>
<feature type="domain" description="PHD-type" evidence="8">
    <location>
        <begin position="90"/>
        <end position="141"/>
    </location>
</feature>
<evidence type="ECO:0000256" key="3">
    <source>
        <dbReference type="ARBA" id="ARBA00022833"/>
    </source>
</evidence>
<dbReference type="PANTHER" id="PTHR33304:SF9">
    <property type="entry name" value="RING_FYVE_PHD ZINC FINGER SUPERFAMILY PROTEIN"/>
    <property type="match status" value="1"/>
</dbReference>
<name>A0A833VCB4_9POAL</name>
<dbReference type="AlphaFoldDB" id="A0A833VCB4"/>
<feature type="compositionally biased region" description="Basic and acidic residues" evidence="7">
    <location>
        <begin position="51"/>
        <end position="75"/>
    </location>
</feature>
<dbReference type="GO" id="GO:0140566">
    <property type="term" value="F:histone reader activity"/>
    <property type="evidence" value="ECO:0007669"/>
    <property type="project" value="InterPro"/>
</dbReference>
<dbReference type="OrthoDB" id="598870at2759"/>
<keyword evidence="4" id="KW-0805">Transcription regulation</keyword>
<dbReference type="GO" id="GO:0034244">
    <property type="term" value="P:negative regulation of transcription elongation by RNA polymerase II"/>
    <property type="evidence" value="ECO:0007669"/>
    <property type="project" value="InterPro"/>
</dbReference>
<feature type="region of interest" description="Disordered" evidence="7">
    <location>
        <begin position="36"/>
        <end position="87"/>
    </location>
</feature>
<dbReference type="Proteomes" id="UP000623129">
    <property type="component" value="Unassembled WGS sequence"/>
</dbReference>
<reference evidence="9" key="1">
    <citation type="submission" date="2020-01" db="EMBL/GenBank/DDBJ databases">
        <title>Genome sequence of Kobresia littledalei, the first chromosome-level genome in the family Cyperaceae.</title>
        <authorList>
            <person name="Qu G."/>
        </authorList>
    </citation>
    <scope>NUCLEOTIDE SEQUENCE</scope>
    <source>
        <strain evidence="9">C.B.Clarke</strain>
        <tissue evidence="9">Leaf</tissue>
    </source>
</reference>
<feature type="compositionally biased region" description="Acidic residues" evidence="7">
    <location>
        <begin position="76"/>
        <end position="87"/>
    </location>
</feature>
<keyword evidence="3" id="KW-0862">Zinc</keyword>
<evidence type="ECO:0000256" key="6">
    <source>
        <dbReference type="PROSITE-ProRule" id="PRU00146"/>
    </source>
</evidence>
<dbReference type="EMBL" id="SWLB01000010">
    <property type="protein sequence ID" value="KAF3333717.1"/>
    <property type="molecule type" value="Genomic_DNA"/>
</dbReference>
<dbReference type="Gene3D" id="3.30.40.10">
    <property type="entry name" value="Zinc/RING finger domain, C3HC4 (zinc finger)"/>
    <property type="match status" value="1"/>
</dbReference>
<dbReference type="InterPro" id="IPR011011">
    <property type="entry name" value="Znf_FYVE_PHD"/>
</dbReference>
<evidence type="ECO:0000256" key="5">
    <source>
        <dbReference type="ARBA" id="ARBA00023163"/>
    </source>
</evidence>
<comment type="caution">
    <text evidence="9">The sequence shown here is derived from an EMBL/GenBank/DDBJ whole genome shotgun (WGS) entry which is preliminary data.</text>
</comment>
<protein>
    <submittedName>
        <fullName evidence="9">Zinc finger protein DPF3</fullName>
    </submittedName>
</protein>
<evidence type="ECO:0000256" key="2">
    <source>
        <dbReference type="ARBA" id="ARBA00022771"/>
    </source>
</evidence>